<evidence type="ECO:0000256" key="1">
    <source>
        <dbReference type="SAM" id="MobiDB-lite"/>
    </source>
</evidence>
<feature type="compositionally biased region" description="Polar residues" evidence="1">
    <location>
        <begin position="372"/>
        <end position="394"/>
    </location>
</feature>
<dbReference type="RefSeq" id="WP_146503731.1">
    <property type="nucleotide sequence ID" value="NZ_SJPG01000001.1"/>
</dbReference>
<accession>A0A5C5XGB3</accession>
<dbReference type="PANTHER" id="PTHR33371:SF4">
    <property type="entry name" value="INTERMEMBRANE PHOSPHOLIPID TRANSPORT SYSTEM BINDING PROTEIN MLAD"/>
    <property type="match status" value="1"/>
</dbReference>
<evidence type="ECO:0000259" key="2">
    <source>
        <dbReference type="Pfam" id="PF02470"/>
    </source>
</evidence>
<comment type="caution">
    <text evidence="3">The sequence shown here is derived from an EMBL/GenBank/DDBJ whole genome shotgun (WGS) entry which is preliminary data.</text>
</comment>
<protein>
    <submittedName>
        <fullName evidence="3">Putative phospholipid ABC transporter-binding protein MlaD</fullName>
    </submittedName>
</protein>
<dbReference type="Pfam" id="PF02470">
    <property type="entry name" value="MlaD"/>
    <property type="match status" value="1"/>
</dbReference>
<keyword evidence="4" id="KW-1185">Reference proteome</keyword>
<dbReference type="OrthoDB" id="260338at2"/>
<dbReference type="InterPro" id="IPR052336">
    <property type="entry name" value="MlaD_Phospholipid_Transporter"/>
</dbReference>
<dbReference type="AlphaFoldDB" id="A0A5C5XGB3"/>
<evidence type="ECO:0000313" key="3">
    <source>
        <dbReference type="EMBL" id="TWT61788.1"/>
    </source>
</evidence>
<gene>
    <name evidence="3" type="primary">mlaD</name>
    <name evidence="3" type="ORF">Pan54_25250</name>
</gene>
<sequence length="394" mass="42947">MSERQLQFRVGLFVIAAVLTGVVLTIQFGKLDRYTEPRYVVGIQFDELSGVNPGTPVKQSGIPIGSVREVSINQKTRKVVVVVEIRERFKLAEDSKPQIISSLLGDAHIEFSIGTSNQIVSTGFLFRGITQQDPLAAVQQLESRMNETMKSFAATSEEWQQVARNVNSLIETNQGSIDEMVEHAAVSLRQLTLAMQKASVTLDEANKFIADPQLQQSVKQAMVALPHLMQQTDILIQQTQQTIATTNKAVTSLGNTMDNLETVTNPIAANSDQLVSGVTTSLASLNQTLVQLSSFSKQLNEGDGSIQRMAKDPQLYQNMQTSSASLAALLRNLEPIMRDMQIFSDKIARHPEVLGVSGYLKGSSGVKEATIQPASSTAPTNLRGSSNGTNRFIP</sequence>
<feature type="region of interest" description="Disordered" evidence="1">
    <location>
        <begin position="370"/>
        <end position="394"/>
    </location>
</feature>
<organism evidence="3 4">
    <name type="scientific">Rubinisphaera italica</name>
    <dbReference type="NCBI Taxonomy" id="2527969"/>
    <lineage>
        <taxon>Bacteria</taxon>
        <taxon>Pseudomonadati</taxon>
        <taxon>Planctomycetota</taxon>
        <taxon>Planctomycetia</taxon>
        <taxon>Planctomycetales</taxon>
        <taxon>Planctomycetaceae</taxon>
        <taxon>Rubinisphaera</taxon>
    </lineage>
</organism>
<dbReference type="EMBL" id="SJPG01000001">
    <property type="protein sequence ID" value="TWT61788.1"/>
    <property type="molecule type" value="Genomic_DNA"/>
</dbReference>
<dbReference type="InterPro" id="IPR003399">
    <property type="entry name" value="Mce/MlaD"/>
</dbReference>
<proteinExistence type="predicted"/>
<evidence type="ECO:0000313" key="4">
    <source>
        <dbReference type="Proteomes" id="UP000316095"/>
    </source>
</evidence>
<feature type="domain" description="Mce/MlaD" evidence="2">
    <location>
        <begin position="39"/>
        <end position="112"/>
    </location>
</feature>
<dbReference type="Proteomes" id="UP000316095">
    <property type="component" value="Unassembled WGS sequence"/>
</dbReference>
<reference evidence="3 4" key="1">
    <citation type="submission" date="2019-02" db="EMBL/GenBank/DDBJ databases">
        <title>Deep-cultivation of Planctomycetes and their phenomic and genomic characterization uncovers novel biology.</title>
        <authorList>
            <person name="Wiegand S."/>
            <person name="Jogler M."/>
            <person name="Boedeker C."/>
            <person name="Pinto D."/>
            <person name="Vollmers J."/>
            <person name="Rivas-Marin E."/>
            <person name="Kohn T."/>
            <person name="Peeters S.H."/>
            <person name="Heuer A."/>
            <person name="Rast P."/>
            <person name="Oberbeckmann S."/>
            <person name="Bunk B."/>
            <person name="Jeske O."/>
            <person name="Meyerdierks A."/>
            <person name="Storesund J.E."/>
            <person name="Kallscheuer N."/>
            <person name="Luecker S."/>
            <person name="Lage O.M."/>
            <person name="Pohl T."/>
            <person name="Merkel B.J."/>
            <person name="Hornburger P."/>
            <person name="Mueller R.-W."/>
            <person name="Bruemmer F."/>
            <person name="Labrenz M."/>
            <person name="Spormann A.M."/>
            <person name="Op Den Camp H."/>
            <person name="Overmann J."/>
            <person name="Amann R."/>
            <person name="Jetten M.S.M."/>
            <person name="Mascher T."/>
            <person name="Medema M.H."/>
            <person name="Devos D.P."/>
            <person name="Kaster A.-K."/>
            <person name="Ovreas L."/>
            <person name="Rohde M."/>
            <person name="Galperin M.Y."/>
            <person name="Jogler C."/>
        </authorList>
    </citation>
    <scope>NUCLEOTIDE SEQUENCE [LARGE SCALE GENOMIC DNA]</scope>
    <source>
        <strain evidence="3 4">Pan54</strain>
    </source>
</reference>
<dbReference type="PANTHER" id="PTHR33371">
    <property type="entry name" value="INTERMEMBRANE PHOSPHOLIPID TRANSPORT SYSTEM BINDING PROTEIN MLAD-RELATED"/>
    <property type="match status" value="1"/>
</dbReference>
<name>A0A5C5XGB3_9PLAN</name>